<evidence type="ECO:0008006" key="4">
    <source>
        <dbReference type="Google" id="ProtNLM"/>
    </source>
</evidence>
<keyword evidence="3" id="KW-1185">Reference proteome</keyword>
<sequence length="124" mass="13118">MSERDFIELWSKARWHIIVSQLAPTGLLGFTVWLGILDLGGTSLALRISAAGILLASGILGALAQYSAATEGMAIARDLIAVPSASITGRQIVELAPLLNVVRFVTPAIFIAVFVALMVELFAP</sequence>
<gene>
    <name evidence="2" type="ORF">SAMN06296378_1755</name>
</gene>
<keyword evidence="1" id="KW-0812">Transmembrane</keyword>
<keyword evidence="1" id="KW-1133">Transmembrane helix</keyword>
<protein>
    <recommendedName>
        <fullName evidence="4">ABC transporter permease</fullName>
    </recommendedName>
</protein>
<proteinExistence type="predicted"/>
<dbReference type="Proteomes" id="UP000219440">
    <property type="component" value="Unassembled WGS sequence"/>
</dbReference>
<evidence type="ECO:0000313" key="2">
    <source>
        <dbReference type="EMBL" id="SOE66570.1"/>
    </source>
</evidence>
<dbReference type="RefSeq" id="WP_097060833.1">
    <property type="nucleotide sequence ID" value="NZ_BMLC01000001.1"/>
</dbReference>
<accession>A0A2C8ZNA9</accession>
<feature type="transmembrane region" description="Helical" evidence="1">
    <location>
        <begin position="44"/>
        <end position="64"/>
    </location>
</feature>
<organism evidence="2 3">
    <name type="scientific">Salinibacterium xinjiangense</name>
    <dbReference type="NCBI Taxonomy" id="386302"/>
    <lineage>
        <taxon>Bacteria</taxon>
        <taxon>Bacillati</taxon>
        <taxon>Actinomycetota</taxon>
        <taxon>Actinomycetes</taxon>
        <taxon>Micrococcales</taxon>
        <taxon>Microbacteriaceae</taxon>
        <taxon>Salinibacterium</taxon>
    </lineage>
</organism>
<feature type="transmembrane region" description="Helical" evidence="1">
    <location>
        <begin position="15"/>
        <end position="37"/>
    </location>
</feature>
<keyword evidence="1" id="KW-0472">Membrane</keyword>
<feature type="transmembrane region" description="Helical" evidence="1">
    <location>
        <begin position="104"/>
        <end position="123"/>
    </location>
</feature>
<evidence type="ECO:0000313" key="3">
    <source>
        <dbReference type="Proteomes" id="UP000219440"/>
    </source>
</evidence>
<dbReference type="EMBL" id="OCST01000003">
    <property type="protein sequence ID" value="SOE66570.1"/>
    <property type="molecule type" value="Genomic_DNA"/>
</dbReference>
<dbReference type="OrthoDB" id="5193693at2"/>
<reference evidence="2 3" key="1">
    <citation type="submission" date="2017-09" db="EMBL/GenBank/DDBJ databases">
        <authorList>
            <person name="Ehlers B."/>
            <person name="Leendertz F.H."/>
        </authorList>
    </citation>
    <scope>NUCLEOTIDE SEQUENCE [LARGE SCALE GENOMIC DNA]</scope>
    <source>
        <strain evidence="2 3">CGMCC 1.05381</strain>
    </source>
</reference>
<dbReference type="AlphaFoldDB" id="A0A2C8ZNA9"/>
<name>A0A2C8ZNA9_9MICO</name>
<evidence type="ECO:0000256" key="1">
    <source>
        <dbReference type="SAM" id="Phobius"/>
    </source>
</evidence>